<dbReference type="GeneID" id="68616531"/>
<reference evidence="3 4" key="1">
    <citation type="journal article" date="2019" name="Int. J. Syst. Evol. Microbiol.">
        <title>The Global Catalogue of Microorganisms (GCM) 10K type strain sequencing project: providing services to taxonomists for standard genome sequencing and annotation.</title>
        <authorList>
            <consortium name="The Broad Institute Genomics Platform"/>
            <consortium name="The Broad Institute Genome Sequencing Center for Infectious Disease"/>
            <person name="Wu L."/>
            <person name="Ma J."/>
        </authorList>
    </citation>
    <scope>NUCLEOTIDE SEQUENCE [LARGE SCALE GENOMIC DNA]</scope>
    <source>
        <strain evidence="3 4">JCM 17504</strain>
    </source>
</reference>
<comment type="caution">
    <text evidence="3">The sequence shown here is derived from an EMBL/GenBank/DDBJ whole genome shotgun (WGS) entry which is preliminary data.</text>
</comment>
<gene>
    <name evidence="3" type="ORF">GCM10025751_48950</name>
</gene>
<name>A0AAV3UPR2_9EURY</name>
<protein>
    <submittedName>
        <fullName evidence="3">Uncharacterized protein</fullName>
    </submittedName>
</protein>
<proteinExistence type="predicted"/>
<dbReference type="AlphaFoldDB" id="A0AAV3UPR2"/>
<sequence>MNNSTKKSHMSEGRGLLTEPERNAIAGDASDSYRYKTRSFLRNRIEKLEKDIEVLEEHDPELLDELREVVCENQNDV</sequence>
<accession>A0AAV3UPR2</accession>
<feature type="region of interest" description="Disordered" evidence="2">
    <location>
        <begin position="1"/>
        <end position="29"/>
    </location>
</feature>
<dbReference type="RefSeq" id="WP_425556809.1">
    <property type="nucleotide sequence ID" value="NZ_BAABKX010000022.1"/>
</dbReference>
<evidence type="ECO:0000313" key="3">
    <source>
        <dbReference type="EMBL" id="GAA5062120.1"/>
    </source>
</evidence>
<keyword evidence="1" id="KW-0175">Coiled coil</keyword>
<feature type="coiled-coil region" evidence="1">
    <location>
        <begin position="38"/>
        <end position="65"/>
    </location>
</feature>
<dbReference type="EMBL" id="BAABKX010000022">
    <property type="protein sequence ID" value="GAA5062120.1"/>
    <property type="molecule type" value="Genomic_DNA"/>
</dbReference>
<dbReference type="Proteomes" id="UP001501729">
    <property type="component" value="Unassembled WGS sequence"/>
</dbReference>
<keyword evidence="4" id="KW-1185">Reference proteome</keyword>
<evidence type="ECO:0000313" key="4">
    <source>
        <dbReference type="Proteomes" id="UP001501729"/>
    </source>
</evidence>
<evidence type="ECO:0000256" key="2">
    <source>
        <dbReference type="SAM" id="MobiDB-lite"/>
    </source>
</evidence>
<evidence type="ECO:0000256" key="1">
    <source>
        <dbReference type="SAM" id="Coils"/>
    </source>
</evidence>
<organism evidence="3 4">
    <name type="scientific">Haladaptatus pallidirubidus</name>
    <dbReference type="NCBI Taxonomy" id="1008152"/>
    <lineage>
        <taxon>Archaea</taxon>
        <taxon>Methanobacteriati</taxon>
        <taxon>Methanobacteriota</taxon>
        <taxon>Stenosarchaea group</taxon>
        <taxon>Halobacteria</taxon>
        <taxon>Halobacteriales</taxon>
        <taxon>Haladaptataceae</taxon>
        <taxon>Haladaptatus</taxon>
    </lineage>
</organism>